<dbReference type="EMBL" id="FNSC01000001">
    <property type="protein sequence ID" value="SEC46827.1"/>
    <property type="molecule type" value="Genomic_DNA"/>
</dbReference>
<keyword evidence="3" id="KW-1185">Reference proteome</keyword>
<dbReference type="Proteomes" id="UP000242849">
    <property type="component" value="Unassembled WGS sequence"/>
</dbReference>
<evidence type="ECO:0000256" key="1">
    <source>
        <dbReference type="SAM" id="MobiDB-lite"/>
    </source>
</evidence>
<evidence type="ECO:0000313" key="3">
    <source>
        <dbReference type="Proteomes" id="UP000242849"/>
    </source>
</evidence>
<name>A0A1H4SRN5_PSEAG</name>
<proteinExistence type="predicted"/>
<accession>A0A1H4SRN5</accession>
<protein>
    <submittedName>
        <fullName evidence="2">Uncharacterized protein</fullName>
    </submittedName>
</protein>
<dbReference type="AlphaFoldDB" id="A0A1H4SRN5"/>
<feature type="region of interest" description="Disordered" evidence="1">
    <location>
        <begin position="21"/>
        <end position="42"/>
    </location>
</feature>
<gene>
    <name evidence="2" type="ORF">SAMN05421553_0904</name>
</gene>
<reference evidence="3" key="1">
    <citation type="submission" date="2016-10" db="EMBL/GenBank/DDBJ databases">
        <authorList>
            <person name="Varghese N."/>
            <person name="Submissions S."/>
        </authorList>
    </citation>
    <scope>NUCLEOTIDE SEQUENCE [LARGE SCALE GENOMIC DNA]</scope>
    <source>
        <strain evidence="3">DSM 12111</strain>
    </source>
</reference>
<evidence type="ECO:0000313" key="2">
    <source>
        <dbReference type="EMBL" id="SEC46827.1"/>
    </source>
</evidence>
<sequence length="42" mass="4564">MQPLGCIRLKTNASQANLYEQENPGQRASANRSHNVPTAPSI</sequence>
<organism evidence="2 3">
    <name type="scientific">Pseudomonas anguilliseptica</name>
    <dbReference type="NCBI Taxonomy" id="53406"/>
    <lineage>
        <taxon>Bacteria</taxon>
        <taxon>Pseudomonadati</taxon>
        <taxon>Pseudomonadota</taxon>
        <taxon>Gammaproteobacteria</taxon>
        <taxon>Pseudomonadales</taxon>
        <taxon>Pseudomonadaceae</taxon>
        <taxon>Pseudomonas</taxon>
    </lineage>
</organism>